<comment type="caution">
    <text evidence="2">The sequence shown here is derived from an EMBL/GenBank/DDBJ whole genome shotgun (WGS) entry which is preliminary data.</text>
</comment>
<reference evidence="2" key="1">
    <citation type="submission" date="2021-10" db="EMBL/GenBank/DDBJ databases">
        <title>De novo Genome Assembly of Clathrus columnatus (Basidiomycota, Fungi) Using Illumina and Nanopore Sequence Data.</title>
        <authorList>
            <person name="Ogiso-Tanaka E."/>
            <person name="Itagaki H."/>
            <person name="Hosoya T."/>
            <person name="Hosaka K."/>
        </authorList>
    </citation>
    <scope>NUCLEOTIDE SEQUENCE</scope>
    <source>
        <strain evidence="2">MO-923</strain>
    </source>
</reference>
<proteinExistence type="predicted"/>
<protein>
    <submittedName>
        <fullName evidence="2">Uncharacterized protein</fullName>
    </submittedName>
</protein>
<dbReference type="EMBL" id="BPWL01000004">
    <property type="protein sequence ID" value="GJJ09801.1"/>
    <property type="molecule type" value="Genomic_DNA"/>
</dbReference>
<feature type="region of interest" description="Disordered" evidence="1">
    <location>
        <begin position="55"/>
        <end position="77"/>
    </location>
</feature>
<evidence type="ECO:0000313" key="3">
    <source>
        <dbReference type="Proteomes" id="UP001050691"/>
    </source>
</evidence>
<organism evidence="2 3">
    <name type="scientific">Clathrus columnatus</name>
    <dbReference type="NCBI Taxonomy" id="1419009"/>
    <lineage>
        <taxon>Eukaryota</taxon>
        <taxon>Fungi</taxon>
        <taxon>Dikarya</taxon>
        <taxon>Basidiomycota</taxon>
        <taxon>Agaricomycotina</taxon>
        <taxon>Agaricomycetes</taxon>
        <taxon>Phallomycetidae</taxon>
        <taxon>Phallales</taxon>
        <taxon>Clathraceae</taxon>
        <taxon>Clathrus</taxon>
    </lineage>
</organism>
<evidence type="ECO:0000256" key="1">
    <source>
        <dbReference type="SAM" id="MobiDB-lite"/>
    </source>
</evidence>
<dbReference type="Proteomes" id="UP001050691">
    <property type="component" value="Unassembled WGS sequence"/>
</dbReference>
<name>A0AAV5ABE8_9AGAM</name>
<accession>A0AAV5ABE8</accession>
<dbReference type="AlphaFoldDB" id="A0AAV5ABE8"/>
<evidence type="ECO:0000313" key="2">
    <source>
        <dbReference type="EMBL" id="GJJ09801.1"/>
    </source>
</evidence>
<keyword evidence="3" id="KW-1185">Reference proteome</keyword>
<sequence>MPPPYLYLIENIKTKNYVIRGSRPGDTVRTGTGIEDRAVSAFCKLLVTAGSPTVVAQSPGGKDRYLGKSSPQSTPDL</sequence>
<gene>
    <name evidence="2" type="ORF">Clacol_004025</name>
</gene>